<keyword evidence="2" id="KW-0067">ATP-binding</keyword>
<accession>A0ABT1A2Q2</accession>
<dbReference type="PRINTS" id="PR00038">
    <property type="entry name" value="HTHLUXR"/>
</dbReference>
<dbReference type="PROSITE" id="PS50043">
    <property type="entry name" value="HTH_LUXR_2"/>
    <property type="match status" value="1"/>
</dbReference>
<dbReference type="Pfam" id="PF13191">
    <property type="entry name" value="AAA_16"/>
    <property type="match status" value="1"/>
</dbReference>
<dbReference type="PANTHER" id="PTHR16305">
    <property type="entry name" value="TESTICULAR SOLUBLE ADENYLYL CYCLASE"/>
    <property type="match status" value="1"/>
</dbReference>
<keyword evidence="5" id="KW-1185">Reference proteome</keyword>
<name>A0ABT1A2Q2_9PSEU</name>
<evidence type="ECO:0000259" key="3">
    <source>
        <dbReference type="PROSITE" id="PS50043"/>
    </source>
</evidence>
<dbReference type="RefSeq" id="WP_252440844.1">
    <property type="nucleotide sequence ID" value="NZ_JAGSOV010000040.1"/>
</dbReference>
<comment type="caution">
    <text evidence="4">The sequence shown here is derived from an EMBL/GenBank/DDBJ whole genome shotgun (WGS) entry which is preliminary data.</text>
</comment>
<evidence type="ECO:0000313" key="4">
    <source>
        <dbReference type="EMBL" id="MCO1657298.1"/>
    </source>
</evidence>
<organism evidence="4 5">
    <name type="scientific">Pseudonocardia humida</name>
    <dbReference type="NCBI Taxonomy" id="2800819"/>
    <lineage>
        <taxon>Bacteria</taxon>
        <taxon>Bacillati</taxon>
        <taxon>Actinomycetota</taxon>
        <taxon>Actinomycetes</taxon>
        <taxon>Pseudonocardiales</taxon>
        <taxon>Pseudonocardiaceae</taxon>
        <taxon>Pseudonocardia</taxon>
    </lineage>
</organism>
<dbReference type="InterPro" id="IPR036388">
    <property type="entry name" value="WH-like_DNA-bd_sf"/>
</dbReference>
<dbReference type="InterPro" id="IPR016032">
    <property type="entry name" value="Sig_transdc_resp-reg_C-effctor"/>
</dbReference>
<dbReference type="Gene3D" id="1.10.10.10">
    <property type="entry name" value="Winged helix-like DNA-binding domain superfamily/Winged helix DNA-binding domain"/>
    <property type="match status" value="1"/>
</dbReference>
<sequence>MQRPAVDLVERAGELAALYRALDAAAGGRGGTVLVEGPAGAGKTSLLRAAEAHAVRLGFATFRARAGELERDFAYGCVRQLLEPLVVGARGEERARLLAGAAAQAEALFGGATAPSTSPFATLHGLYWLLNNLAEQRPVALTVDDVQWADAESVRLLTYLAPRLDGLRLAVLVARRTGEPAPAELDRLALADETAVVGARPLSDDGVAELVRSRLDAPVAPEFAAACRAATGGNPFFLDALLREVRERGVAPDAAGAARVARVGPASVAHAALLRIAAAHPVATELVRALAVLGDGATPAEAAALAGVPAVDAVAAAEALERLGMLRAVAGLEFAHPIVREAVYADTGALRRRAMHADAARLLVAGGAGEERVAAQIVATEPVGDAQRVALLRRVAAAALGRGAPVAAEAWLRRAAAEPPPDADRAEVLFELGGAHLRLADPAAVAHLAEAAALAADPALRGRVVRLHALALTVAGRPAEAVAAIEAAVAEVAAADRELGLLLEADLAAHAHQAGPDAVAAAARRLERHADLPGTGPGERLVLASLAFERGRTAGTAAAAAGFVVPVLAAGWAASPGDLDVVGPFYHLLLTGLGAGAFDEVGRAIERELAEAGARGVVPGMAYATHYRGWSALRRGALGPAEADARASIDLVVSHGIPFGAGTVHGLLVQVLVAAGRTAEAEAEWAAAGLPDVLPSGLTDDVLVETRALLRLARGRVEDGVADLVEFGRRTGVTGSVHPSAHRWRSTAALALAAVGERAEARRLADEDLALARRWAAPAGIGVALRACAAAEGGAVERLAEAVDVLAASPARLEHALALVELGAALRRANRRTEARGPLQEGLSAAQACGAVALAEHAAVELRAAGGRSGDPDGRGVEQLTASERRIAELAAEGLSNPEIAQALYVTRKTVETHLGKVYLKLGIGGRTQLAGVLTGEP</sequence>
<evidence type="ECO:0000256" key="2">
    <source>
        <dbReference type="ARBA" id="ARBA00022840"/>
    </source>
</evidence>
<dbReference type="SUPFAM" id="SSF46894">
    <property type="entry name" value="C-terminal effector domain of the bipartite response regulators"/>
    <property type="match status" value="1"/>
</dbReference>
<dbReference type="Proteomes" id="UP001165283">
    <property type="component" value="Unassembled WGS sequence"/>
</dbReference>
<dbReference type="EMBL" id="JAGSOV010000040">
    <property type="protein sequence ID" value="MCO1657298.1"/>
    <property type="molecule type" value="Genomic_DNA"/>
</dbReference>
<keyword evidence="1" id="KW-0547">Nucleotide-binding</keyword>
<dbReference type="InterPro" id="IPR027417">
    <property type="entry name" value="P-loop_NTPase"/>
</dbReference>
<dbReference type="SMART" id="SM00421">
    <property type="entry name" value="HTH_LUXR"/>
    <property type="match status" value="1"/>
</dbReference>
<evidence type="ECO:0000256" key="1">
    <source>
        <dbReference type="ARBA" id="ARBA00022741"/>
    </source>
</evidence>
<dbReference type="InterPro" id="IPR000792">
    <property type="entry name" value="Tscrpt_reg_LuxR_C"/>
</dbReference>
<reference evidence="4" key="1">
    <citation type="submission" date="2021-04" db="EMBL/GenBank/DDBJ databases">
        <title>Pseudonocardia sp. nov., isolated from sandy soil of mangrove forest.</title>
        <authorList>
            <person name="Zan Z."/>
            <person name="Huang R."/>
            <person name="Liu W."/>
        </authorList>
    </citation>
    <scope>NUCLEOTIDE SEQUENCE</scope>
    <source>
        <strain evidence="4">S2-4</strain>
    </source>
</reference>
<dbReference type="Pfam" id="PF00196">
    <property type="entry name" value="GerE"/>
    <property type="match status" value="1"/>
</dbReference>
<dbReference type="CDD" id="cd06170">
    <property type="entry name" value="LuxR_C_like"/>
    <property type="match status" value="1"/>
</dbReference>
<proteinExistence type="predicted"/>
<dbReference type="PANTHER" id="PTHR16305:SF35">
    <property type="entry name" value="TRANSCRIPTIONAL ACTIVATOR DOMAIN"/>
    <property type="match status" value="1"/>
</dbReference>
<gene>
    <name evidence="4" type="ORF">KDL28_19770</name>
</gene>
<protein>
    <submittedName>
        <fullName evidence="4">AAA family ATPase</fullName>
    </submittedName>
</protein>
<dbReference type="InterPro" id="IPR041664">
    <property type="entry name" value="AAA_16"/>
</dbReference>
<evidence type="ECO:0000313" key="5">
    <source>
        <dbReference type="Proteomes" id="UP001165283"/>
    </source>
</evidence>
<feature type="domain" description="HTH luxR-type" evidence="3">
    <location>
        <begin position="873"/>
        <end position="938"/>
    </location>
</feature>
<dbReference type="SUPFAM" id="SSF52540">
    <property type="entry name" value="P-loop containing nucleoside triphosphate hydrolases"/>
    <property type="match status" value="1"/>
</dbReference>